<accession>A0ABQ4Q390</accession>
<dbReference type="InterPro" id="IPR027417">
    <property type="entry name" value="P-loop_NTPase"/>
</dbReference>
<comment type="caution">
    <text evidence="2">The sequence shown here is derived from an EMBL/GenBank/DDBJ whole genome shotgun (WGS) entry which is preliminary data.</text>
</comment>
<feature type="region of interest" description="Disordered" evidence="1">
    <location>
        <begin position="222"/>
        <end position="249"/>
    </location>
</feature>
<dbReference type="NCBIfam" id="NF033429">
    <property type="entry name" value="ImuA_translesion"/>
    <property type="match status" value="1"/>
</dbReference>
<organism evidence="2 3">
    <name type="scientific">Noviherbaspirillum aridicola</name>
    <dbReference type="NCBI Taxonomy" id="2849687"/>
    <lineage>
        <taxon>Bacteria</taxon>
        <taxon>Pseudomonadati</taxon>
        <taxon>Pseudomonadota</taxon>
        <taxon>Betaproteobacteria</taxon>
        <taxon>Burkholderiales</taxon>
        <taxon>Oxalobacteraceae</taxon>
        <taxon>Noviherbaspirillum</taxon>
    </lineage>
</organism>
<protein>
    <recommendedName>
        <fullName evidence="4">Protein ImuA</fullName>
    </recommendedName>
</protein>
<dbReference type="Gene3D" id="3.40.50.300">
    <property type="entry name" value="P-loop containing nucleotide triphosphate hydrolases"/>
    <property type="match status" value="1"/>
</dbReference>
<evidence type="ECO:0008006" key="4">
    <source>
        <dbReference type="Google" id="ProtNLM"/>
    </source>
</evidence>
<dbReference type="InterPro" id="IPR017166">
    <property type="entry name" value="UCP037290"/>
</dbReference>
<name>A0ABQ4Q390_9BURK</name>
<reference evidence="2 3" key="1">
    <citation type="journal article" date="2022" name="Int. J. Syst. Evol. Microbiol.">
        <title>Noviherbaspirillum aridicola sp. nov., isolated from an arid soil in Pakistan.</title>
        <authorList>
            <person name="Khan I.U."/>
            <person name="Saqib M."/>
            <person name="Amin A."/>
            <person name="Hussain F."/>
            <person name="Li L."/>
            <person name="Liu Y.H."/>
            <person name="Fang B.Z."/>
            <person name="Ahmed I."/>
            <person name="Li W.J."/>
        </authorList>
    </citation>
    <scope>NUCLEOTIDE SEQUENCE [LARGE SCALE GENOMIC DNA]</scope>
    <source>
        <strain evidence="2 3">NCCP-691</strain>
    </source>
</reference>
<keyword evidence="3" id="KW-1185">Reference proteome</keyword>
<feature type="compositionally biased region" description="Low complexity" evidence="1">
    <location>
        <begin position="234"/>
        <end position="249"/>
    </location>
</feature>
<dbReference type="Proteomes" id="UP000887222">
    <property type="component" value="Unassembled WGS sequence"/>
</dbReference>
<sequence>MSALVSPIEKSNRPELVLHHAVWRASQMGSFQAAGTPTGYSALDSELPNGGWPSSTLIELLVQQAGIGEMRLLRPALRRIAAGRRIVLLRPPYLPQAAAWAAWGLPPDSLLWVKAPRSADALWSAEQILRNGSCGALIFWEAHARPESLRRLLLAAQASDMLFWMLRPLSCLPHASPSPLRLALRPASGGIDIEIVKRRGPRRDEPIHLPLEDSPAVAVSPVLPQSSDAHLDQRAPATAAARNNPAELV</sequence>
<gene>
    <name evidence="2" type="ORF">NCCP691_15050</name>
</gene>
<dbReference type="PIRSF" id="PIRSF037290">
    <property type="entry name" value="UCP037290"/>
    <property type="match status" value="1"/>
</dbReference>
<proteinExistence type="predicted"/>
<dbReference type="EMBL" id="BPMK01000006">
    <property type="protein sequence ID" value="GIZ51491.1"/>
    <property type="molecule type" value="Genomic_DNA"/>
</dbReference>
<dbReference type="RefSeq" id="WP_220807665.1">
    <property type="nucleotide sequence ID" value="NZ_BPMK01000006.1"/>
</dbReference>
<dbReference type="InterPro" id="IPR047610">
    <property type="entry name" value="ImuA_translesion"/>
</dbReference>
<dbReference type="SUPFAM" id="SSF52540">
    <property type="entry name" value="P-loop containing nucleoside triphosphate hydrolases"/>
    <property type="match status" value="1"/>
</dbReference>
<evidence type="ECO:0000313" key="3">
    <source>
        <dbReference type="Proteomes" id="UP000887222"/>
    </source>
</evidence>
<evidence type="ECO:0000256" key="1">
    <source>
        <dbReference type="SAM" id="MobiDB-lite"/>
    </source>
</evidence>
<evidence type="ECO:0000313" key="2">
    <source>
        <dbReference type="EMBL" id="GIZ51491.1"/>
    </source>
</evidence>